<dbReference type="InterPro" id="IPR006311">
    <property type="entry name" value="TAT_signal"/>
</dbReference>
<protein>
    <submittedName>
        <fullName evidence="2">DUF411 domain-containing protein</fullName>
    </submittedName>
</protein>
<dbReference type="Proteomes" id="UP000574067">
    <property type="component" value="Unassembled WGS sequence"/>
</dbReference>
<sequence length="167" mass="17886">MKTSAFLPDTARRRLLRAAGLAALAAGAAPVLHAATPAAPTKVQLWKSPSCGCCKDWVTHMQSAGFDLQVFEVQDTGAQRARLGLPAKYGSCHTGLVEGYVIEGHVPAADVRRLLRERPDALALTVPGMVVGSPGMDGPEYGGRRERYEVLLVQRDGSSRVWATYNA</sequence>
<dbReference type="RefSeq" id="WP_169162467.1">
    <property type="nucleotide sequence ID" value="NZ_JABBFW010000019.1"/>
</dbReference>
<name>A0A848FER6_9BURK</name>
<dbReference type="PROSITE" id="PS51318">
    <property type="entry name" value="TAT"/>
    <property type="match status" value="1"/>
</dbReference>
<dbReference type="EMBL" id="JABBFW010000019">
    <property type="protein sequence ID" value="NML17566.1"/>
    <property type="molecule type" value="Genomic_DNA"/>
</dbReference>
<gene>
    <name evidence="2" type="ORF">HHL10_21595</name>
</gene>
<dbReference type="Pfam" id="PF04214">
    <property type="entry name" value="DUF411"/>
    <property type="match status" value="1"/>
</dbReference>
<evidence type="ECO:0000313" key="3">
    <source>
        <dbReference type="Proteomes" id="UP000574067"/>
    </source>
</evidence>
<dbReference type="AlphaFoldDB" id="A0A848FER6"/>
<comment type="caution">
    <text evidence="2">The sequence shown here is derived from an EMBL/GenBank/DDBJ whole genome shotgun (WGS) entry which is preliminary data.</text>
</comment>
<proteinExistence type="predicted"/>
<feature type="chain" id="PRO_5032308898" evidence="1">
    <location>
        <begin position="35"/>
        <end position="167"/>
    </location>
</feature>
<keyword evidence="1" id="KW-0732">Signal</keyword>
<reference evidence="2 3" key="1">
    <citation type="submission" date="2020-04" db="EMBL/GenBank/DDBJ databases">
        <title>Azohydromonas sp. isolated from soil.</title>
        <authorList>
            <person name="Dahal R.H."/>
        </authorList>
    </citation>
    <scope>NUCLEOTIDE SEQUENCE [LARGE SCALE GENOMIC DNA]</scope>
    <source>
        <strain evidence="2 3">G-1-1-14</strain>
    </source>
</reference>
<accession>A0A848FER6</accession>
<dbReference type="InterPro" id="IPR007332">
    <property type="entry name" value="DUF411"/>
</dbReference>
<feature type="signal peptide" evidence="1">
    <location>
        <begin position="1"/>
        <end position="34"/>
    </location>
</feature>
<evidence type="ECO:0000256" key="1">
    <source>
        <dbReference type="SAM" id="SignalP"/>
    </source>
</evidence>
<organism evidence="2 3">
    <name type="scientific">Azohydromonas caseinilytica</name>
    <dbReference type="NCBI Taxonomy" id="2728836"/>
    <lineage>
        <taxon>Bacteria</taxon>
        <taxon>Pseudomonadati</taxon>
        <taxon>Pseudomonadota</taxon>
        <taxon>Betaproteobacteria</taxon>
        <taxon>Burkholderiales</taxon>
        <taxon>Sphaerotilaceae</taxon>
        <taxon>Azohydromonas</taxon>
    </lineage>
</organism>
<keyword evidence="3" id="KW-1185">Reference proteome</keyword>
<evidence type="ECO:0000313" key="2">
    <source>
        <dbReference type="EMBL" id="NML17566.1"/>
    </source>
</evidence>